<comment type="cofactor">
    <cofactor evidence="1">
        <name>FAD</name>
        <dbReference type="ChEBI" id="CHEBI:57692"/>
    </cofactor>
</comment>
<dbReference type="PANTHER" id="PTHR43400">
    <property type="entry name" value="FUMARATE REDUCTASE"/>
    <property type="match status" value="1"/>
</dbReference>
<sequence>MAPAARIIVVGGGLSGLSAAHTVYQAGGNVVVLDKQSFFGGNSTKATSGINAALTRTQTDNNIADSVKQFYDDTLKSAREQARPDLIRVLTYQSASAVEWLQDIFGLDLTLVSRLGGHSQPRTHRGHDAKFPGMAITYALMQRLEDLAETEPERVQILKKARVTSITKDENDITGVTYKAEGRGSQHMAGSVIIATGGYAADFSDDKSLLKMHRPDTYGLATTNGSHATGDGQKMILEIGGNGIDLDKVQVHPTGLVDPKDPGSKWKFLAAEALRGEGGILLNADGDRFCDELGHRDYVSGMMWEEKKRGKFPVRLVLNSKASSTLDFHTRHYSGRGLMKKMSGHELAQEIGCIPSHLQQSFQTYSDIAEGQQKDPWGKRFFHNAKFGISDTFHVAVMEPVLHFTMGGVEINAKSQVLNQSGTPFNGLYACGEVAGGVHGTNRLGGSSLLGCVVYGRVAGDSASNYLFQKALRSSSSSSTVDRLGQISLHINPSIPGRVTVDWARPSAGTETELKSARAEPVSPQDIPDTAETPKSSLAKKEFKIPDTEYTIEEVARHNTKEDLWVIVKGVVMDLSDWLDEHPGGPQALMNFMGRDATEEFEMLHDDEVIPKYSPKQVIGRIKGVEPTLDF</sequence>
<dbReference type="NCBIfam" id="TIGR01813">
    <property type="entry name" value="flavo_cyto_c"/>
    <property type="match status" value="1"/>
</dbReference>
<gene>
    <name evidence="7" type="ORF">BJX66DRAFT_346035</name>
</gene>
<feature type="region of interest" description="Disordered" evidence="5">
    <location>
        <begin position="507"/>
        <end position="538"/>
    </location>
</feature>
<dbReference type="InterPro" id="IPR010960">
    <property type="entry name" value="Flavocytochrome_c"/>
</dbReference>
<dbReference type="Pfam" id="PF00173">
    <property type="entry name" value="Cyt-b5"/>
    <property type="match status" value="1"/>
</dbReference>
<dbReference type="PROSITE" id="PS50255">
    <property type="entry name" value="CYTOCHROME_B5_2"/>
    <property type="match status" value="1"/>
</dbReference>
<dbReference type="InterPro" id="IPR027477">
    <property type="entry name" value="Succ_DH/fumarate_Rdtase_cat_sf"/>
</dbReference>
<name>A0ABR4GPT6_9EURO</name>
<organism evidence="7 8">
    <name type="scientific">Aspergillus keveii</name>
    <dbReference type="NCBI Taxonomy" id="714993"/>
    <lineage>
        <taxon>Eukaryota</taxon>
        <taxon>Fungi</taxon>
        <taxon>Dikarya</taxon>
        <taxon>Ascomycota</taxon>
        <taxon>Pezizomycotina</taxon>
        <taxon>Eurotiomycetes</taxon>
        <taxon>Eurotiomycetidae</taxon>
        <taxon>Eurotiales</taxon>
        <taxon>Aspergillaceae</taxon>
        <taxon>Aspergillus</taxon>
        <taxon>Aspergillus subgen. Nidulantes</taxon>
    </lineage>
</organism>
<accession>A0ABR4GPT6</accession>
<evidence type="ECO:0000256" key="1">
    <source>
        <dbReference type="ARBA" id="ARBA00001974"/>
    </source>
</evidence>
<dbReference type="Pfam" id="PF00890">
    <property type="entry name" value="FAD_binding_2"/>
    <property type="match status" value="1"/>
</dbReference>
<evidence type="ECO:0000313" key="7">
    <source>
        <dbReference type="EMBL" id="KAL2801078.1"/>
    </source>
</evidence>
<evidence type="ECO:0000256" key="2">
    <source>
        <dbReference type="ARBA" id="ARBA00022630"/>
    </source>
</evidence>
<reference evidence="7 8" key="1">
    <citation type="submission" date="2024-07" db="EMBL/GenBank/DDBJ databases">
        <title>Section-level genome sequencing and comparative genomics of Aspergillus sections Usti and Cavernicolus.</title>
        <authorList>
            <consortium name="Lawrence Berkeley National Laboratory"/>
            <person name="Nybo J.L."/>
            <person name="Vesth T.C."/>
            <person name="Theobald S."/>
            <person name="Frisvad J.C."/>
            <person name="Larsen T.O."/>
            <person name="Kjaerboelling I."/>
            <person name="Rothschild-Mancinelli K."/>
            <person name="Lyhne E.K."/>
            <person name="Kogle M.E."/>
            <person name="Barry K."/>
            <person name="Clum A."/>
            <person name="Na H."/>
            <person name="Ledsgaard L."/>
            <person name="Lin J."/>
            <person name="Lipzen A."/>
            <person name="Kuo A."/>
            <person name="Riley R."/>
            <person name="Mondo S."/>
            <person name="Labutti K."/>
            <person name="Haridas S."/>
            <person name="Pangalinan J."/>
            <person name="Salamov A.A."/>
            <person name="Simmons B.A."/>
            <person name="Magnuson J.K."/>
            <person name="Chen J."/>
            <person name="Drula E."/>
            <person name="Henrissat B."/>
            <person name="Wiebenga A."/>
            <person name="Lubbers R.J."/>
            <person name="Gomes A.C."/>
            <person name="Makela M.R."/>
            <person name="Stajich J."/>
            <person name="Grigoriev I.V."/>
            <person name="Mortensen U.H."/>
            <person name="De Vries R.P."/>
            <person name="Baker S.E."/>
            <person name="Andersen M.R."/>
        </authorList>
    </citation>
    <scope>NUCLEOTIDE SEQUENCE [LARGE SCALE GENOMIC DNA]</scope>
    <source>
        <strain evidence="7 8">CBS 209.92</strain>
    </source>
</reference>
<dbReference type="InterPro" id="IPR050315">
    <property type="entry name" value="FAD-oxidoreductase_2"/>
</dbReference>
<dbReference type="SUPFAM" id="SSF56425">
    <property type="entry name" value="Succinate dehydrogenase/fumarate reductase flavoprotein, catalytic domain"/>
    <property type="match status" value="1"/>
</dbReference>
<dbReference type="Gene3D" id="3.10.120.10">
    <property type="entry name" value="Cytochrome b5-like heme/steroid binding domain"/>
    <property type="match status" value="1"/>
</dbReference>
<dbReference type="Proteomes" id="UP001610563">
    <property type="component" value="Unassembled WGS sequence"/>
</dbReference>
<dbReference type="SUPFAM" id="SSF55856">
    <property type="entry name" value="Cytochrome b5-like heme/steroid binding domain"/>
    <property type="match status" value="1"/>
</dbReference>
<evidence type="ECO:0000256" key="5">
    <source>
        <dbReference type="SAM" id="MobiDB-lite"/>
    </source>
</evidence>
<dbReference type="InterPro" id="IPR003953">
    <property type="entry name" value="FAD-dep_OxRdtase_2_FAD-bd"/>
</dbReference>
<dbReference type="PANTHER" id="PTHR43400:SF1">
    <property type="entry name" value="FUMARATE REDUCTASE"/>
    <property type="match status" value="1"/>
</dbReference>
<dbReference type="InterPro" id="IPR036400">
    <property type="entry name" value="Cyt_B5-like_heme/steroid_sf"/>
</dbReference>
<dbReference type="Gene3D" id="3.50.50.60">
    <property type="entry name" value="FAD/NAD(P)-binding domain"/>
    <property type="match status" value="1"/>
</dbReference>
<dbReference type="EMBL" id="JBFTWV010000001">
    <property type="protein sequence ID" value="KAL2801078.1"/>
    <property type="molecule type" value="Genomic_DNA"/>
</dbReference>
<dbReference type="Gene3D" id="3.90.700.10">
    <property type="entry name" value="Succinate dehydrogenase/fumarate reductase flavoprotein, catalytic domain"/>
    <property type="match status" value="1"/>
</dbReference>
<dbReference type="SUPFAM" id="SSF51905">
    <property type="entry name" value="FAD/NAD(P)-binding domain"/>
    <property type="match status" value="1"/>
</dbReference>
<comment type="caution">
    <text evidence="7">The sequence shown here is derived from an EMBL/GenBank/DDBJ whole genome shotgun (WGS) entry which is preliminary data.</text>
</comment>
<keyword evidence="8" id="KW-1185">Reference proteome</keyword>
<dbReference type="SMART" id="SM01117">
    <property type="entry name" value="Cyt-b5"/>
    <property type="match status" value="1"/>
</dbReference>
<keyword evidence="2" id="KW-0285">Flavoprotein</keyword>
<evidence type="ECO:0000256" key="4">
    <source>
        <dbReference type="ARBA" id="ARBA00023002"/>
    </source>
</evidence>
<evidence type="ECO:0000313" key="8">
    <source>
        <dbReference type="Proteomes" id="UP001610563"/>
    </source>
</evidence>
<proteinExistence type="predicted"/>
<dbReference type="InterPro" id="IPR001199">
    <property type="entry name" value="Cyt_B5-like_heme/steroid-bd"/>
</dbReference>
<protein>
    <submittedName>
        <fullName evidence="7">FAD binding domain-containing protein</fullName>
    </submittedName>
</protein>
<keyword evidence="4" id="KW-0560">Oxidoreductase</keyword>
<dbReference type="InterPro" id="IPR036188">
    <property type="entry name" value="FAD/NAD-bd_sf"/>
</dbReference>
<feature type="domain" description="Cytochrome b5 heme-binding" evidence="6">
    <location>
        <begin position="547"/>
        <end position="623"/>
    </location>
</feature>
<keyword evidence="3" id="KW-0274">FAD</keyword>
<evidence type="ECO:0000256" key="3">
    <source>
        <dbReference type="ARBA" id="ARBA00022827"/>
    </source>
</evidence>
<evidence type="ECO:0000259" key="6">
    <source>
        <dbReference type="PROSITE" id="PS50255"/>
    </source>
</evidence>